<dbReference type="AlphaFoldDB" id="A0A4C1UQ48"/>
<dbReference type="Proteomes" id="UP000299102">
    <property type="component" value="Unassembled WGS sequence"/>
</dbReference>
<proteinExistence type="predicted"/>
<accession>A0A4C1UQ48</accession>
<evidence type="ECO:0000313" key="1">
    <source>
        <dbReference type="EMBL" id="GBP28449.1"/>
    </source>
</evidence>
<dbReference type="EMBL" id="BGZK01000207">
    <property type="protein sequence ID" value="GBP28449.1"/>
    <property type="molecule type" value="Genomic_DNA"/>
</dbReference>
<keyword evidence="2" id="KW-1185">Reference proteome</keyword>
<comment type="caution">
    <text evidence="1">The sequence shown here is derived from an EMBL/GenBank/DDBJ whole genome shotgun (WGS) entry which is preliminary data.</text>
</comment>
<protein>
    <submittedName>
        <fullName evidence="1">Uncharacterized protein</fullName>
    </submittedName>
</protein>
<evidence type="ECO:0000313" key="2">
    <source>
        <dbReference type="Proteomes" id="UP000299102"/>
    </source>
</evidence>
<reference evidence="1 2" key="1">
    <citation type="journal article" date="2019" name="Commun. Biol.">
        <title>The bagworm genome reveals a unique fibroin gene that provides high tensile strength.</title>
        <authorList>
            <person name="Kono N."/>
            <person name="Nakamura H."/>
            <person name="Ohtoshi R."/>
            <person name="Tomita M."/>
            <person name="Numata K."/>
            <person name="Arakawa K."/>
        </authorList>
    </citation>
    <scope>NUCLEOTIDE SEQUENCE [LARGE SCALE GENOMIC DNA]</scope>
</reference>
<name>A0A4C1UQ48_EUMVA</name>
<organism evidence="1 2">
    <name type="scientific">Eumeta variegata</name>
    <name type="common">Bagworm moth</name>
    <name type="synonym">Eumeta japonica</name>
    <dbReference type="NCBI Taxonomy" id="151549"/>
    <lineage>
        <taxon>Eukaryota</taxon>
        <taxon>Metazoa</taxon>
        <taxon>Ecdysozoa</taxon>
        <taxon>Arthropoda</taxon>
        <taxon>Hexapoda</taxon>
        <taxon>Insecta</taxon>
        <taxon>Pterygota</taxon>
        <taxon>Neoptera</taxon>
        <taxon>Endopterygota</taxon>
        <taxon>Lepidoptera</taxon>
        <taxon>Glossata</taxon>
        <taxon>Ditrysia</taxon>
        <taxon>Tineoidea</taxon>
        <taxon>Psychidae</taxon>
        <taxon>Oiketicinae</taxon>
        <taxon>Eumeta</taxon>
    </lineage>
</organism>
<sequence>MTKLHVLRTKEEKSAEIVTYLYPRNGERGRGGQLRWEYEFKQTAGPNWRRFTRDRGQWKWFGGGPRQEESGGKGMCREALYQCITSLAGDSERQSFMRCTAEAKLREQIVY</sequence>
<gene>
    <name evidence="1" type="ORF">EVAR_93396_1</name>
</gene>